<evidence type="ECO:0000256" key="3">
    <source>
        <dbReference type="RuleBase" id="RU363019"/>
    </source>
</evidence>
<dbReference type="OrthoDB" id="9807797at2"/>
<comment type="function">
    <text evidence="3">PPIases accelerate the folding of proteins. It catalyzes the cis-trans isomerization of proline imidic peptide bonds in oligopeptides.</text>
</comment>
<dbReference type="EMBL" id="RDOJ01000009">
    <property type="protein sequence ID" value="RLZ09695.1"/>
    <property type="molecule type" value="Genomic_DNA"/>
</dbReference>
<dbReference type="PROSITE" id="PS50072">
    <property type="entry name" value="CSA_PPIASE_2"/>
    <property type="match status" value="1"/>
</dbReference>
<reference evidence="5 6" key="1">
    <citation type="submission" date="2018-10" db="EMBL/GenBank/DDBJ databases">
        <authorList>
            <person name="Chen X."/>
        </authorList>
    </citation>
    <scope>NUCLEOTIDE SEQUENCE [LARGE SCALE GENOMIC DNA]</scope>
    <source>
        <strain evidence="5 6">YIM 102668</strain>
    </source>
</reference>
<dbReference type="AlphaFoldDB" id="A0A3L9M9G3"/>
<dbReference type="PRINTS" id="PR00153">
    <property type="entry name" value="CSAPPISMRASE"/>
</dbReference>
<accession>A0A3L9M9G3</accession>
<keyword evidence="2 3" id="KW-0413">Isomerase</keyword>
<evidence type="ECO:0000256" key="1">
    <source>
        <dbReference type="ARBA" id="ARBA00023110"/>
    </source>
</evidence>
<organism evidence="5 6">
    <name type="scientific">Faecalibacter macacae</name>
    <dbReference type="NCBI Taxonomy" id="1859289"/>
    <lineage>
        <taxon>Bacteria</taxon>
        <taxon>Pseudomonadati</taxon>
        <taxon>Bacteroidota</taxon>
        <taxon>Flavobacteriia</taxon>
        <taxon>Flavobacteriales</taxon>
        <taxon>Weeksellaceae</taxon>
        <taxon>Faecalibacter</taxon>
    </lineage>
</organism>
<evidence type="ECO:0000259" key="4">
    <source>
        <dbReference type="PROSITE" id="PS50072"/>
    </source>
</evidence>
<dbReference type="PROSITE" id="PS51257">
    <property type="entry name" value="PROKAR_LIPOPROTEIN"/>
    <property type="match status" value="1"/>
</dbReference>
<keyword evidence="1 3" id="KW-0697">Rotamase</keyword>
<proteinExistence type="inferred from homology"/>
<protein>
    <recommendedName>
        <fullName evidence="3">Peptidyl-prolyl cis-trans isomerase</fullName>
        <shortName evidence="3">PPIase</shortName>
        <ecNumber evidence="3">5.2.1.8</ecNumber>
    </recommendedName>
</protein>
<evidence type="ECO:0000256" key="2">
    <source>
        <dbReference type="ARBA" id="ARBA00023235"/>
    </source>
</evidence>
<sequence>MRNQILGFIALLSLTSCTTNTVVKEKWTTKKAPEVFVARLTTTKGNIDIEVERKLSPNAADRFYQLVKYDFFKDGTFYRVVPNFVAQFGNTDTVIANQWKKYKVLDEPVINGNKKGTLSFARYGKDTRELDLFINLNHNARLDTASYEGAVGFPTFGNVINGMDVVNSLYNGYGEATMKEDDIYNSTAAMRSKFPKLDVIKKAKIIKKSK</sequence>
<dbReference type="Gene3D" id="2.40.100.10">
    <property type="entry name" value="Cyclophilin-like"/>
    <property type="match status" value="1"/>
</dbReference>
<evidence type="ECO:0000313" key="6">
    <source>
        <dbReference type="Proteomes" id="UP000275348"/>
    </source>
</evidence>
<dbReference type="GO" id="GO:0003755">
    <property type="term" value="F:peptidyl-prolyl cis-trans isomerase activity"/>
    <property type="evidence" value="ECO:0007669"/>
    <property type="project" value="UniProtKB-UniRule"/>
</dbReference>
<dbReference type="InterPro" id="IPR044665">
    <property type="entry name" value="E_coli_cyclophilin_A-like"/>
</dbReference>
<dbReference type="InterPro" id="IPR002130">
    <property type="entry name" value="Cyclophilin-type_PPIase_dom"/>
</dbReference>
<gene>
    <name evidence="5" type="ORF">EAH69_07870</name>
</gene>
<comment type="catalytic activity">
    <reaction evidence="3">
        <text>[protein]-peptidylproline (omega=180) = [protein]-peptidylproline (omega=0)</text>
        <dbReference type="Rhea" id="RHEA:16237"/>
        <dbReference type="Rhea" id="RHEA-COMP:10747"/>
        <dbReference type="Rhea" id="RHEA-COMP:10748"/>
        <dbReference type="ChEBI" id="CHEBI:83833"/>
        <dbReference type="ChEBI" id="CHEBI:83834"/>
        <dbReference type="EC" id="5.2.1.8"/>
    </reaction>
</comment>
<comment type="similarity">
    <text evidence="3">Belongs to the cyclophilin-type PPIase family.</text>
</comment>
<dbReference type="PANTHER" id="PTHR43246">
    <property type="entry name" value="PEPTIDYL-PROLYL CIS-TRANS ISOMERASE CYP38, CHLOROPLASTIC"/>
    <property type="match status" value="1"/>
</dbReference>
<keyword evidence="6" id="KW-1185">Reference proteome</keyword>
<dbReference type="EC" id="5.2.1.8" evidence="3"/>
<dbReference type="SUPFAM" id="SSF50891">
    <property type="entry name" value="Cyclophilin-like"/>
    <property type="match status" value="1"/>
</dbReference>
<evidence type="ECO:0000313" key="5">
    <source>
        <dbReference type="EMBL" id="RLZ09695.1"/>
    </source>
</evidence>
<dbReference type="Proteomes" id="UP000275348">
    <property type="component" value="Unassembled WGS sequence"/>
</dbReference>
<dbReference type="Pfam" id="PF00160">
    <property type="entry name" value="Pro_isomerase"/>
    <property type="match status" value="1"/>
</dbReference>
<dbReference type="InterPro" id="IPR029000">
    <property type="entry name" value="Cyclophilin-like_dom_sf"/>
</dbReference>
<feature type="domain" description="PPIase cyclophilin-type" evidence="4">
    <location>
        <begin position="45"/>
        <end position="171"/>
    </location>
</feature>
<name>A0A3L9M9G3_9FLAO</name>
<comment type="caution">
    <text evidence="5">The sequence shown here is derived from an EMBL/GenBank/DDBJ whole genome shotgun (WGS) entry which is preliminary data.</text>
</comment>
<dbReference type="RefSeq" id="WP_121934648.1">
    <property type="nucleotide sequence ID" value="NZ_RDOJ01000009.1"/>
</dbReference>